<evidence type="ECO:0000256" key="2">
    <source>
        <dbReference type="ARBA" id="ARBA00022649"/>
    </source>
</evidence>
<reference evidence="6 7" key="1">
    <citation type="journal article" date="2016" name="Nat. Commun.">
        <title>Thousands of microbial genomes shed light on interconnected biogeochemical processes in an aquifer system.</title>
        <authorList>
            <person name="Anantharaman K."/>
            <person name="Brown C.T."/>
            <person name="Hug L.A."/>
            <person name="Sharon I."/>
            <person name="Castelle C.J."/>
            <person name="Probst A.J."/>
            <person name="Thomas B.C."/>
            <person name="Singh A."/>
            <person name="Wilkins M.J."/>
            <person name="Karaoz U."/>
            <person name="Brodie E.L."/>
            <person name="Williams K.H."/>
            <person name="Hubbard S.S."/>
            <person name="Banfield J.F."/>
        </authorList>
    </citation>
    <scope>NUCLEOTIDE SEQUENCE [LARGE SCALE GENOMIC DNA]</scope>
</reference>
<evidence type="ECO:0000256" key="4">
    <source>
        <dbReference type="ARBA" id="ARBA00022741"/>
    </source>
</evidence>
<keyword evidence="5" id="KW-0378">Hydrolase</keyword>
<evidence type="ECO:0000313" key="7">
    <source>
        <dbReference type="Proteomes" id="UP000179076"/>
    </source>
</evidence>
<organism evidence="6 7">
    <name type="scientific">Candidatus Muproteobacteria bacterium RBG_16_60_9</name>
    <dbReference type="NCBI Taxonomy" id="1817755"/>
    <lineage>
        <taxon>Bacteria</taxon>
        <taxon>Pseudomonadati</taxon>
        <taxon>Pseudomonadota</taxon>
        <taxon>Candidatus Muproteobacteria</taxon>
    </lineage>
</organism>
<evidence type="ECO:0000313" key="6">
    <source>
        <dbReference type="EMBL" id="OGI64104.1"/>
    </source>
</evidence>
<dbReference type="GO" id="GO:0000166">
    <property type="term" value="F:nucleotide binding"/>
    <property type="evidence" value="ECO:0007669"/>
    <property type="project" value="UniProtKB-KW"/>
</dbReference>
<dbReference type="Pfam" id="PF01934">
    <property type="entry name" value="HepT-like"/>
    <property type="match status" value="1"/>
</dbReference>
<evidence type="ECO:0000256" key="3">
    <source>
        <dbReference type="ARBA" id="ARBA00022722"/>
    </source>
</evidence>
<comment type="caution">
    <text evidence="6">The sequence shown here is derived from an EMBL/GenBank/DDBJ whole genome shotgun (WGS) entry which is preliminary data.</text>
</comment>
<gene>
    <name evidence="6" type="ORF">A2W18_01240</name>
</gene>
<dbReference type="InterPro" id="IPR008201">
    <property type="entry name" value="HepT-like"/>
</dbReference>
<dbReference type="GO" id="GO:0016787">
    <property type="term" value="F:hydrolase activity"/>
    <property type="evidence" value="ECO:0007669"/>
    <property type="project" value="UniProtKB-KW"/>
</dbReference>
<name>A0A1F6V3U0_9PROT</name>
<dbReference type="GO" id="GO:0110001">
    <property type="term" value="C:toxin-antitoxin complex"/>
    <property type="evidence" value="ECO:0007669"/>
    <property type="project" value="InterPro"/>
</dbReference>
<keyword evidence="1" id="KW-0597">Phosphoprotein</keyword>
<dbReference type="Proteomes" id="UP000179076">
    <property type="component" value="Unassembled WGS sequence"/>
</dbReference>
<evidence type="ECO:0000256" key="1">
    <source>
        <dbReference type="ARBA" id="ARBA00022553"/>
    </source>
</evidence>
<sequence>MSRDDAIVLDILKSAQLVIEFVGSLDKEAFLRDRKTQSAVLHQLLLVGEAVKRLSENYRAAHPEIPWKRVAGMRDVLIHQYDDVDEVWKTVKAEIPKLSSQLQSLDPRK</sequence>
<keyword evidence="4" id="KW-0547">Nucleotide-binding</keyword>
<dbReference type="PANTHER" id="PTHR34139">
    <property type="entry name" value="UPF0331 PROTEIN MJ0127"/>
    <property type="match status" value="1"/>
</dbReference>
<evidence type="ECO:0008006" key="8">
    <source>
        <dbReference type="Google" id="ProtNLM"/>
    </source>
</evidence>
<accession>A0A1F6V3U0</accession>
<dbReference type="AlphaFoldDB" id="A0A1F6V3U0"/>
<dbReference type="EMBL" id="MFSP01000141">
    <property type="protein sequence ID" value="OGI64104.1"/>
    <property type="molecule type" value="Genomic_DNA"/>
</dbReference>
<dbReference type="InterPro" id="IPR051813">
    <property type="entry name" value="HepT_RNase_toxin"/>
</dbReference>
<keyword evidence="3" id="KW-0540">Nuclease</keyword>
<dbReference type="PANTHER" id="PTHR34139:SF1">
    <property type="entry name" value="RNASE MJ1380-RELATED"/>
    <property type="match status" value="1"/>
</dbReference>
<dbReference type="GO" id="GO:0004540">
    <property type="term" value="F:RNA nuclease activity"/>
    <property type="evidence" value="ECO:0007669"/>
    <property type="project" value="InterPro"/>
</dbReference>
<keyword evidence="2" id="KW-1277">Toxin-antitoxin system</keyword>
<protein>
    <recommendedName>
        <fullName evidence="8">DUF86 domain-containing protein</fullName>
    </recommendedName>
</protein>
<evidence type="ECO:0000256" key="5">
    <source>
        <dbReference type="ARBA" id="ARBA00022801"/>
    </source>
</evidence>
<proteinExistence type="predicted"/>